<organism evidence="2 3">
    <name type="scientific">Geotalea daltonii (strain DSM 22248 / JCM 15807 / FRC-32)</name>
    <name type="common">Geobacter daltonii</name>
    <dbReference type="NCBI Taxonomy" id="316067"/>
    <lineage>
        <taxon>Bacteria</taxon>
        <taxon>Pseudomonadati</taxon>
        <taxon>Thermodesulfobacteriota</taxon>
        <taxon>Desulfuromonadia</taxon>
        <taxon>Geobacterales</taxon>
        <taxon>Geobacteraceae</taxon>
        <taxon>Geotalea</taxon>
    </lineage>
</organism>
<sequence>MGANYRSFGFVVIFTLAACLFSATYPAVAVAEGLNGFLEWGYTGIDTRSKGASGEAAKAKWTNLSQRYSLSLDKSLFPNLRLMTSGIFEKNLGRMTDNDASSNSSVTTLRPSVDLTLNTLLYTAGLGYSRRDETTKATGVNRANAINEDWHAMLGWRPAGLPKVDLQLTRTNTFDGTRLLTDSTTDRALLGVKYAPWKTMDLKFQSVYTDATDRLLRFETKNLNNSGRISYSDQFFNKRVNVTSNYTVNRLDTTIVSGNDGEVPYQLFPFSGLYAASDTWTAVALASIPALINGETGASAGLDSLGVTAPGGEALPRNIGLDFVNPTEINTLYVFIDRDLPAMVSSFFIWDVYKTDDDPANGNPRWELVQTAASAGFGPLLGGFRFQIEFPNVTARAIKVVVSPLTQVAAAMAPGFQDPERILVTEIQGFIRRPLEQLNRDSATVSQVLNLDVKARLLASLPLYYDSSLFLKSSESGVRSTLSNGLSLDHRFNGIFSSSARVAREDDDAADGHRVGYLYTASLKATPLRTLSHNLVYSGRHETISGRAKDTNSIYLHNHADLYKGVSVNLSGGATYVTTETGVKEDDYSMVFGANIVPHPTLSMNINYTLNKTISSLAMAQNQNPFQQRGEFNASFRPFPAMYLFGSIGVVEQNSTFDTLMNYGVNWSPFPDGAIQFGFAYNESLRSLERSKERLISPNLSWKITSKSLLDLSYSFTSSTSHRQSLDSKIFNATYRIFF</sequence>
<dbReference type="eggNOG" id="ENOG50318Z9">
    <property type="taxonomic scope" value="Bacteria"/>
</dbReference>
<dbReference type="AlphaFoldDB" id="B9M452"/>
<keyword evidence="3" id="KW-1185">Reference proteome</keyword>
<protein>
    <recommendedName>
        <fullName evidence="4">DUF1302 family protein</fullName>
    </recommendedName>
</protein>
<gene>
    <name evidence="2" type="ordered locus">Geob_3164</name>
</gene>
<dbReference type="EMBL" id="CP001390">
    <property type="protein sequence ID" value="ACM21507.1"/>
    <property type="molecule type" value="Genomic_DNA"/>
</dbReference>
<dbReference type="KEGG" id="geo:Geob_3164"/>
<evidence type="ECO:0008006" key="4">
    <source>
        <dbReference type="Google" id="ProtNLM"/>
    </source>
</evidence>
<dbReference type="RefSeq" id="WP_012648235.1">
    <property type="nucleotide sequence ID" value="NC_011979.1"/>
</dbReference>
<dbReference type="HOGENOM" id="CLU_381633_0_0_7"/>
<feature type="chain" id="PRO_5002886488" description="DUF1302 family protein" evidence="1">
    <location>
        <begin position="32"/>
        <end position="739"/>
    </location>
</feature>
<accession>B9M452</accession>
<name>B9M452_GEODF</name>
<keyword evidence="1" id="KW-0732">Signal</keyword>
<proteinExistence type="predicted"/>
<evidence type="ECO:0000313" key="2">
    <source>
        <dbReference type="EMBL" id="ACM21507.1"/>
    </source>
</evidence>
<evidence type="ECO:0000313" key="3">
    <source>
        <dbReference type="Proteomes" id="UP000007721"/>
    </source>
</evidence>
<reference evidence="2 3" key="1">
    <citation type="submission" date="2009-01" db="EMBL/GenBank/DDBJ databases">
        <title>Complete sequence of Geobacter sp. FRC-32.</title>
        <authorList>
            <consortium name="US DOE Joint Genome Institute"/>
            <person name="Lucas S."/>
            <person name="Copeland A."/>
            <person name="Lapidus A."/>
            <person name="Glavina del Rio T."/>
            <person name="Dalin E."/>
            <person name="Tice H."/>
            <person name="Bruce D."/>
            <person name="Goodwin L."/>
            <person name="Pitluck S."/>
            <person name="Saunders E."/>
            <person name="Brettin T."/>
            <person name="Detter J.C."/>
            <person name="Han C."/>
            <person name="Larimer F."/>
            <person name="Land M."/>
            <person name="Hauser L."/>
            <person name="Kyrpides N."/>
            <person name="Ovchinnikova G."/>
            <person name="Kostka J."/>
            <person name="Richardson P."/>
        </authorList>
    </citation>
    <scope>NUCLEOTIDE SEQUENCE [LARGE SCALE GENOMIC DNA]</scope>
    <source>
        <strain evidence="3">DSM 22248 / JCM 15807 / FRC-32</strain>
    </source>
</reference>
<dbReference type="PROSITE" id="PS51257">
    <property type="entry name" value="PROKAR_LIPOPROTEIN"/>
    <property type="match status" value="1"/>
</dbReference>
<evidence type="ECO:0000256" key="1">
    <source>
        <dbReference type="SAM" id="SignalP"/>
    </source>
</evidence>
<dbReference type="Proteomes" id="UP000007721">
    <property type="component" value="Chromosome"/>
</dbReference>
<feature type="signal peptide" evidence="1">
    <location>
        <begin position="1"/>
        <end position="31"/>
    </location>
</feature>
<dbReference type="STRING" id="316067.Geob_3164"/>